<proteinExistence type="predicted"/>
<organism evidence="2 3">
    <name type="scientific">Marchantia polymorpha subsp. ruderalis</name>
    <dbReference type="NCBI Taxonomy" id="1480154"/>
    <lineage>
        <taxon>Eukaryota</taxon>
        <taxon>Viridiplantae</taxon>
        <taxon>Streptophyta</taxon>
        <taxon>Embryophyta</taxon>
        <taxon>Marchantiophyta</taxon>
        <taxon>Marchantiopsida</taxon>
        <taxon>Marchantiidae</taxon>
        <taxon>Marchantiales</taxon>
        <taxon>Marchantiaceae</taxon>
        <taxon>Marchantia</taxon>
    </lineage>
</organism>
<gene>
    <name evidence="2" type="ORF">AXG93_763s1320</name>
</gene>
<dbReference type="Proteomes" id="UP000077202">
    <property type="component" value="Unassembled WGS sequence"/>
</dbReference>
<keyword evidence="3" id="KW-1185">Reference proteome</keyword>
<reference evidence="2" key="1">
    <citation type="submission" date="2016-03" db="EMBL/GenBank/DDBJ databases">
        <title>Mechanisms controlling the formation of the plant cell surface in tip-growing cells are functionally conserved among land plants.</title>
        <authorList>
            <person name="Honkanen S."/>
            <person name="Jones V.A."/>
            <person name="Morieri G."/>
            <person name="Champion C."/>
            <person name="Hetherington A.J."/>
            <person name="Kelly S."/>
            <person name="Saint-Marcoux D."/>
            <person name="Proust H."/>
            <person name="Prescott H."/>
            <person name="Dolan L."/>
        </authorList>
    </citation>
    <scope>NUCLEOTIDE SEQUENCE [LARGE SCALE GENOMIC DNA]</scope>
    <source>
        <tissue evidence="2">Whole gametophyte</tissue>
    </source>
</reference>
<evidence type="ECO:0000313" key="2">
    <source>
        <dbReference type="EMBL" id="OAE35098.1"/>
    </source>
</evidence>
<accession>A0A176WPQ4</accession>
<evidence type="ECO:0000313" key="3">
    <source>
        <dbReference type="Proteomes" id="UP000077202"/>
    </source>
</evidence>
<protein>
    <submittedName>
        <fullName evidence="2">Uncharacterized protein</fullName>
    </submittedName>
</protein>
<name>A0A176WPQ4_MARPO</name>
<dbReference type="EMBL" id="LVLJ01000267">
    <property type="protein sequence ID" value="OAE35098.1"/>
    <property type="molecule type" value="Genomic_DNA"/>
</dbReference>
<feature type="region of interest" description="Disordered" evidence="1">
    <location>
        <begin position="60"/>
        <end position="107"/>
    </location>
</feature>
<comment type="caution">
    <text evidence="2">The sequence shown here is derived from an EMBL/GenBank/DDBJ whole genome shotgun (WGS) entry which is preliminary data.</text>
</comment>
<feature type="compositionally biased region" description="Basic and acidic residues" evidence="1">
    <location>
        <begin position="89"/>
        <end position="99"/>
    </location>
</feature>
<evidence type="ECO:0000256" key="1">
    <source>
        <dbReference type="SAM" id="MobiDB-lite"/>
    </source>
</evidence>
<sequence length="107" mass="11535">MVHGASHFRTYAWELGTEGMGVCRFLCISKPTFPVDSIRSFDQSAKDATKDTTEQAKVFGVQKADHAPEGTKHKASEGKDTTPKALNKAAEKDGLDGAKETLPGKPE</sequence>
<dbReference type="AlphaFoldDB" id="A0A176WPQ4"/>
<feature type="compositionally biased region" description="Basic and acidic residues" evidence="1">
    <location>
        <begin position="63"/>
        <end position="82"/>
    </location>
</feature>